<reference evidence="1 2" key="1">
    <citation type="submission" date="2016-10" db="EMBL/GenBank/DDBJ databases">
        <authorList>
            <person name="de Groot N.N."/>
        </authorList>
    </citation>
    <scope>NUCLEOTIDE SEQUENCE [LARGE SCALE GENOMIC DNA]</scope>
    <source>
        <strain evidence="1 2">AR32</strain>
    </source>
</reference>
<dbReference type="AlphaFoldDB" id="A0A1H5V8S3"/>
<evidence type="ECO:0000313" key="2">
    <source>
        <dbReference type="Proteomes" id="UP000236735"/>
    </source>
</evidence>
<protein>
    <recommendedName>
        <fullName evidence="3">Polysaccharide deacetylase</fullName>
    </recommendedName>
</protein>
<dbReference type="SUPFAM" id="SSF88713">
    <property type="entry name" value="Glycoside hydrolase/deacetylase"/>
    <property type="match status" value="1"/>
</dbReference>
<evidence type="ECO:0008006" key="3">
    <source>
        <dbReference type="Google" id="ProtNLM"/>
    </source>
</evidence>
<dbReference type="Pfam" id="PF10096">
    <property type="entry name" value="DUF2334"/>
    <property type="match status" value="1"/>
</dbReference>
<dbReference type="GO" id="GO:0005975">
    <property type="term" value="P:carbohydrate metabolic process"/>
    <property type="evidence" value="ECO:0007669"/>
    <property type="project" value="InterPro"/>
</dbReference>
<dbReference type="RefSeq" id="WP_103915736.1">
    <property type="nucleotide sequence ID" value="NZ_FNUV01000004.1"/>
</dbReference>
<name>A0A1H5V8S3_XYLRU</name>
<sequence>MNTIFLIRLDDASPFMDCRKWQRIEDMLDRFHIRPLVGIIPANIDPDTIIEPEDPQFWDKAHRWKQKGWSIALHGYNHVIVSTDGMKGINPFWCRSEFAGLPLEVQREKIGKGYSILKEHGVEPEYFFATSHTFDEYTLEALRAETDIRVISDTIALKPYEYKGFVFIPQIIGHCVKMPVRGLFTFCFHPNEMDDRAFARLESFLEKHHQAFMSFDEIDVSKVTKASMADLMIRKCFFAYRKLRGIAD</sequence>
<dbReference type="InterPro" id="IPR018763">
    <property type="entry name" value="DUF2334"/>
</dbReference>
<evidence type="ECO:0000313" key="1">
    <source>
        <dbReference type="EMBL" id="SEF83546.1"/>
    </source>
</evidence>
<dbReference type="InterPro" id="IPR011330">
    <property type="entry name" value="Glyco_hydro/deAcase_b/a-brl"/>
</dbReference>
<dbReference type="EMBL" id="FNUV01000004">
    <property type="protein sequence ID" value="SEF83546.1"/>
    <property type="molecule type" value="Genomic_DNA"/>
</dbReference>
<organism evidence="1 2">
    <name type="scientific">Xylanibacter ruminicola</name>
    <name type="common">Prevotella ruminicola</name>
    <dbReference type="NCBI Taxonomy" id="839"/>
    <lineage>
        <taxon>Bacteria</taxon>
        <taxon>Pseudomonadati</taxon>
        <taxon>Bacteroidota</taxon>
        <taxon>Bacteroidia</taxon>
        <taxon>Bacteroidales</taxon>
        <taxon>Prevotellaceae</taxon>
        <taxon>Xylanibacter</taxon>
    </lineage>
</organism>
<gene>
    <name evidence="1" type="ORF">SAMN05216354_1807</name>
</gene>
<accession>A0A1H5V8S3</accession>
<proteinExistence type="predicted"/>
<dbReference type="Gene3D" id="3.20.20.370">
    <property type="entry name" value="Glycoside hydrolase/deacetylase"/>
    <property type="match status" value="1"/>
</dbReference>
<dbReference type="Proteomes" id="UP000236735">
    <property type="component" value="Unassembled WGS sequence"/>
</dbReference>